<dbReference type="GO" id="GO:0016887">
    <property type="term" value="F:ATP hydrolysis activity"/>
    <property type="evidence" value="ECO:0007669"/>
    <property type="project" value="InterPro"/>
</dbReference>
<evidence type="ECO:0000259" key="5">
    <source>
        <dbReference type="Pfam" id="PF13476"/>
    </source>
</evidence>
<dbReference type="GO" id="GO:0006302">
    <property type="term" value="P:double-strand break repair"/>
    <property type="evidence" value="ECO:0007669"/>
    <property type="project" value="InterPro"/>
</dbReference>
<dbReference type="EMBL" id="NFLC01000008">
    <property type="protein sequence ID" value="OUQ10604.1"/>
    <property type="molecule type" value="Genomic_DNA"/>
</dbReference>
<dbReference type="InterPro" id="IPR038729">
    <property type="entry name" value="Rad50/SbcC_AAA"/>
</dbReference>
<name>A0A1Y4QZ49_9ENTE</name>
<feature type="coiled-coil region" evidence="4">
    <location>
        <begin position="658"/>
        <end position="742"/>
    </location>
</feature>
<dbReference type="RefSeq" id="WP_087214376.1">
    <property type="nucleotide sequence ID" value="NZ_NFLC01000008.1"/>
</dbReference>
<dbReference type="GO" id="GO:0005524">
    <property type="term" value="F:ATP binding"/>
    <property type="evidence" value="ECO:0007669"/>
    <property type="project" value="UniProtKB-KW"/>
</dbReference>
<dbReference type="Proteomes" id="UP000196074">
    <property type="component" value="Unassembled WGS sequence"/>
</dbReference>
<dbReference type="Pfam" id="PF13558">
    <property type="entry name" value="SbcC_Walker_B"/>
    <property type="match status" value="1"/>
</dbReference>
<evidence type="ECO:0000256" key="4">
    <source>
        <dbReference type="SAM" id="Coils"/>
    </source>
</evidence>
<gene>
    <name evidence="6" type="ORF">B5E88_05180</name>
</gene>
<dbReference type="PANTHER" id="PTHR32114">
    <property type="entry name" value="ABC TRANSPORTER ABCH.3"/>
    <property type="match status" value="1"/>
</dbReference>
<reference evidence="7" key="1">
    <citation type="submission" date="2017-04" db="EMBL/GenBank/DDBJ databases">
        <title>Function of individual gut microbiota members based on whole genome sequencing of pure cultures obtained from chicken caecum.</title>
        <authorList>
            <person name="Medvecky M."/>
            <person name="Cejkova D."/>
            <person name="Polansky O."/>
            <person name="Karasova D."/>
            <person name="Kubasova T."/>
            <person name="Cizek A."/>
            <person name="Rychlik I."/>
        </authorList>
    </citation>
    <scope>NUCLEOTIDE SEQUENCE [LARGE SCALE GENOMIC DNA]</scope>
    <source>
        <strain evidence="7">An144</strain>
    </source>
</reference>
<evidence type="ECO:0000313" key="6">
    <source>
        <dbReference type="EMBL" id="OUQ10604.1"/>
    </source>
</evidence>
<dbReference type="Pfam" id="PF13476">
    <property type="entry name" value="AAA_23"/>
    <property type="match status" value="1"/>
</dbReference>
<evidence type="ECO:0000256" key="1">
    <source>
        <dbReference type="ARBA" id="ARBA00006930"/>
    </source>
</evidence>
<dbReference type="AlphaFoldDB" id="A0A1Y4QZ49"/>
<feature type="coiled-coil region" evidence="4">
    <location>
        <begin position="241"/>
        <end position="298"/>
    </location>
</feature>
<dbReference type="Gene3D" id="3.40.50.300">
    <property type="entry name" value="P-loop containing nucleotide triphosphate hydrolases"/>
    <property type="match status" value="2"/>
</dbReference>
<dbReference type="SUPFAM" id="SSF52540">
    <property type="entry name" value="P-loop containing nucleoside triphosphate hydrolases"/>
    <property type="match status" value="2"/>
</dbReference>
<organism evidence="6 7">
    <name type="scientific">Enterococcus cecorum</name>
    <dbReference type="NCBI Taxonomy" id="44008"/>
    <lineage>
        <taxon>Bacteria</taxon>
        <taxon>Bacillati</taxon>
        <taxon>Bacillota</taxon>
        <taxon>Bacilli</taxon>
        <taxon>Lactobacillales</taxon>
        <taxon>Enterococcaceae</taxon>
        <taxon>Enterococcus</taxon>
    </lineage>
</organism>
<feature type="coiled-coil region" evidence="4">
    <location>
        <begin position="544"/>
        <end position="599"/>
    </location>
</feature>
<comment type="caution">
    <text evidence="6">The sequence shown here is derived from an EMBL/GenBank/DDBJ whole genome shotgun (WGS) entry which is preliminary data.</text>
</comment>
<keyword evidence="6" id="KW-0067">ATP-binding</keyword>
<dbReference type="PANTHER" id="PTHR32114:SF2">
    <property type="entry name" value="ABC TRANSPORTER ABCH.3"/>
    <property type="match status" value="1"/>
</dbReference>
<evidence type="ECO:0000256" key="2">
    <source>
        <dbReference type="ARBA" id="ARBA00011322"/>
    </source>
</evidence>
<keyword evidence="6" id="KW-0547">Nucleotide-binding</keyword>
<dbReference type="PROSITE" id="PS00675">
    <property type="entry name" value="SIGMA54_INTERACT_1"/>
    <property type="match status" value="1"/>
</dbReference>
<evidence type="ECO:0000256" key="3">
    <source>
        <dbReference type="ARBA" id="ARBA00013368"/>
    </source>
</evidence>
<evidence type="ECO:0000313" key="7">
    <source>
        <dbReference type="Proteomes" id="UP000196074"/>
    </source>
</evidence>
<sequence length="1069" mass="123702">MLPQKIQMKNFGPYVDECVDFSDLQADGLFLITGDTGAGKTTILDAMTFALYGKVTSDKRTPLEMRSHFADETAKTEVQFTFSHQNYTYKITRQPRMFIPKKNGEKKKIEHNVHLEVFDEEQQLVRNITSIKDVNQFVDSLLHLTSEQFSQIMLLPQGKFQEFLLSNSSSKSDILRTIFNTQFYRQLADWMKENYKQKEKAVNRQIDQLHQLTEQFQFIQADSQIENQATTSLENWPELFAADLKIQNQQLGNQKNTLQEQYQFQAKLQEQLQQVQELAKQQAEGKKLVARKAQLLENEPEMRNLSQTIEHLKWFVQQKHELEQYEKEQQKFQDYSSNLATTKAQQKDNEAAMQRFDQEQDLRASWQHKLQLAQQQKYQLDELLSIAKDYEEKLQAFDILKAKTTKAFNKLQASEQALAKKDQILVQSEIDLNQIHQQIQQFSQVSHKVENLRDWLNAESQKQKILKQQQALQQKQPKIQKQIEIENQKLQQLLVQIEAQRKINVDLLSERLRRLLKPGEPCPVCGSLDHPGVSHETTADQQALIENEQALQQLETQLQTCQKQQGSLTTQSLEIASQLAECMQQIDEQNQLQAQLIAEFFTYLQANLSWSAVDELKASSLTVASIEQFREQFRQTLNEFIASSEQIQTQITQEKIAQKQLQDSLTHAQEENQALQKQLLQAESQLNTVKERLGEQTYPALQDKSLQVEQEIKQLSEQIEKAQKQEKNLQDTKIRLETQEQSLLSALSEQKAIVNQAQQVVAAIYQQIDQRFGSRFYPDFEHGKAVDLTEYWHQTAQLATMEQTWQQYQEEKHYLTTRLQELAEIMKKPSVDTKPLEEQLSIIKQNIEELSTKYAQDQLIYEQNQQLCKRYDTLLAQNQQLLTEVQDYARLAKGMNGTNELNLTLENYCLQVYFQEVLLLANQRLQELTQGRYTLEISDEKGRTASNTGLELVIFDDYTGEIRRVQTLSGGESFIVSLALSLSLADVIQQQSGGVQIEALFIDEGFGTLDEQTLQLAIQTLAQLEGQGQMIGIISHVRELKEQIPRQIQVKKLGDGRSEIHIQSESQIS</sequence>
<comment type="subunit">
    <text evidence="2">Heterodimer of SbcC and SbcD.</text>
</comment>
<protein>
    <recommendedName>
        <fullName evidence="3">Nuclease SbcCD subunit C</fullName>
    </recommendedName>
</protein>
<dbReference type="InterPro" id="IPR027417">
    <property type="entry name" value="P-loop_NTPase"/>
</dbReference>
<proteinExistence type="inferred from homology"/>
<comment type="similarity">
    <text evidence="1">Belongs to the SMC family. SbcC subfamily.</text>
</comment>
<dbReference type="InterPro" id="IPR025662">
    <property type="entry name" value="Sigma_54_int_dom_ATP-bd_1"/>
</dbReference>
<accession>A0A1Y4QZ49</accession>
<keyword evidence="4" id="KW-0175">Coiled coil</keyword>
<feature type="domain" description="Rad50/SbcC-type AAA" evidence="5">
    <location>
        <begin position="5"/>
        <end position="214"/>
    </location>
</feature>